<feature type="region of interest" description="Disordered" evidence="2">
    <location>
        <begin position="419"/>
        <end position="444"/>
    </location>
</feature>
<keyword evidence="1" id="KW-0175">Coiled coil</keyword>
<evidence type="ECO:0000256" key="1">
    <source>
        <dbReference type="SAM" id="Coils"/>
    </source>
</evidence>
<dbReference type="AlphaFoldDB" id="A0ABD1YB38"/>
<name>A0ABD1YB38_9MARC</name>
<feature type="compositionally biased region" description="Basic and acidic residues" evidence="2">
    <location>
        <begin position="30"/>
        <end position="50"/>
    </location>
</feature>
<protein>
    <submittedName>
        <fullName evidence="3">Uncharacterized protein</fullName>
    </submittedName>
</protein>
<proteinExistence type="predicted"/>
<feature type="coiled-coil region" evidence="1">
    <location>
        <begin position="175"/>
        <end position="209"/>
    </location>
</feature>
<evidence type="ECO:0000256" key="2">
    <source>
        <dbReference type="SAM" id="MobiDB-lite"/>
    </source>
</evidence>
<dbReference type="Proteomes" id="UP001605036">
    <property type="component" value="Unassembled WGS sequence"/>
</dbReference>
<keyword evidence="4" id="KW-1185">Reference proteome</keyword>
<evidence type="ECO:0000313" key="3">
    <source>
        <dbReference type="EMBL" id="KAL2623978.1"/>
    </source>
</evidence>
<dbReference type="EMBL" id="JBHFFA010000005">
    <property type="protein sequence ID" value="KAL2623978.1"/>
    <property type="molecule type" value="Genomic_DNA"/>
</dbReference>
<accession>A0ABD1YB38</accession>
<evidence type="ECO:0000313" key="4">
    <source>
        <dbReference type="Proteomes" id="UP001605036"/>
    </source>
</evidence>
<feature type="region of interest" description="Disordered" evidence="2">
    <location>
        <begin position="105"/>
        <end position="138"/>
    </location>
</feature>
<organism evidence="3 4">
    <name type="scientific">Riccia fluitans</name>
    <dbReference type="NCBI Taxonomy" id="41844"/>
    <lineage>
        <taxon>Eukaryota</taxon>
        <taxon>Viridiplantae</taxon>
        <taxon>Streptophyta</taxon>
        <taxon>Embryophyta</taxon>
        <taxon>Marchantiophyta</taxon>
        <taxon>Marchantiopsida</taxon>
        <taxon>Marchantiidae</taxon>
        <taxon>Marchantiales</taxon>
        <taxon>Ricciaceae</taxon>
        <taxon>Riccia</taxon>
    </lineage>
</organism>
<feature type="region of interest" description="Disordered" evidence="2">
    <location>
        <begin position="1"/>
        <end position="83"/>
    </location>
</feature>
<feature type="compositionally biased region" description="Basic residues" evidence="2">
    <location>
        <begin position="63"/>
        <end position="72"/>
    </location>
</feature>
<gene>
    <name evidence="3" type="ORF">R1flu_008223</name>
</gene>
<feature type="compositionally biased region" description="Basic and acidic residues" evidence="2">
    <location>
        <begin position="1"/>
        <end position="21"/>
    </location>
</feature>
<reference evidence="3 4" key="1">
    <citation type="submission" date="2024-09" db="EMBL/GenBank/DDBJ databases">
        <title>Chromosome-scale assembly of Riccia fluitans.</title>
        <authorList>
            <person name="Paukszto L."/>
            <person name="Sawicki J."/>
            <person name="Karawczyk K."/>
            <person name="Piernik-Szablinska J."/>
            <person name="Szczecinska M."/>
            <person name="Mazdziarz M."/>
        </authorList>
    </citation>
    <scope>NUCLEOTIDE SEQUENCE [LARGE SCALE GENOMIC DNA]</scope>
    <source>
        <strain evidence="3">Rf_01</strain>
        <tissue evidence="3">Aerial parts of the thallus</tissue>
    </source>
</reference>
<sequence length="444" mass="49693">MKIKKDGHLVEPLDPDVDAKSQKILKIKQKGSEEPSRKRPRSESDPKDLNKGNLPSAMETSRKGKGKVTKSSHHPDVDTDVDIPVEDRRRLKIGMTAICLEMDPPLLTPTRQTSGRGNNHKPVGDTTKEVPPTSSKVPSDVILEKSVSQMTTVLSNIIEHHGRKNQRLTSLEQDFAHAKLEEEKVKATIEALEKEKSEMNARVALMKRKDLYDLLEAKMEGFQIANHPGTIGGFENLHLTITKKWVEIPTLNLEEFEKCPVDFSDFVRGHRTLQDEVDQTGIDACYQSLLHALKATAGTLPNSLAVFEYMQNIFDSYVNRNDDPNVQPLVKGLDADDFSVDKFFGLQDSTSPDDVQASPDFEDLRTNQRLRLQVEVRNLGAEPQWVTRSTRIRLNYEPTILPDVPPTNNPTRPITLDLSVDARKGPSSPPPSQIVPVPTLVDLT</sequence>
<comment type="caution">
    <text evidence="3">The sequence shown here is derived from an EMBL/GenBank/DDBJ whole genome shotgun (WGS) entry which is preliminary data.</text>
</comment>